<reference evidence="5 6" key="1">
    <citation type="submission" date="2015-06" db="EMBL/GenBank/DDBJ databases">
        <title>Draft Genome Sequence of Parabacteroides goldsteinii with Putative Novel Metallo-Beta-Lactamases Isolated from a Blood Culture from a Human Patient.</title>
        <authorList>
            <person name="Krogh T.J."/>
            <person name="Agergaard C.N."/>
            <person name="Moller-Jensen J."/>
            <person name="Justesen U.S."/>
        </authorList>
    </citation>
    <scope>NUCLEOTIDE SEQUENCE [LARGE SCALE GENOMIC DNA]</scope>
    <source>
        <strain evidence="5 6">910340</strain>
    </source>
</reference>
<dbReference type="PATRIC" id="fig|328812.4.peg.4671"/>
<dbReference type="GO" id="GO:0003677">
    <property type="term" value="F:DNA binding"/>
    <property type="evidence" value="ECO:0007669"/>
    <property type="project" value="UniProtKB-KW"/>
</dbReference>
<organism evidence="5 6">
    <name type="scientific">Parabacteroides goldsteinii</name>
    <dbReference type="NCBI Taxonomy" id="328812"/>
    <lineage>
        <taxon>Bacteria</taxon>
        <taxon>Pseudomonadati</taxon>
        <taxon>Bacteroidota</taxon>
        <taxon>Bacteroidia</taxon>
        <taxon>Bacteroidales</taxon>
        <taxon>Tannerellaceae</taxon>
        <taxon>Parabacteroides</taxon>
    </lineage>
</organism>
<dbReference type="Pfam" id="PF00216">
    <property type="entry name" value="Bac_DNA_binding"/>
    <property type="match status" value="1"/>
</dbReference>
<dbReference type="GO" id="GO:0030527">
    <property type="term" value="F:structural constituent of chromatin"/>
    <property type="evidence" value="ECO:0007669"/>
    <property type="project" value="InterPro"/>
</dbReference>
<evidence type="ECO:0000256" key="1">
    <source>
        <dbReference type="ARBA" id="ARBA00010529"/>
    </source>
</evidence>
<evidence type="ECO:0000256" key="2">
    <source>
        <dbReference type="ARBA" id="ARBA00023067"/>
    </source>
</evidence>
<evidence type="ECO:0000313" key="5">
    <source>
        <dbReference type="EMBL" id="KMM32261.1"/>
    </source>
</evidence>
<gene>
    <name evidence="5" type="ORF">ACM15_18130</name>
</gene>
<dbReference type="InterPro" id="IPR000119">
    <property type="entry name" value="Hist_DNA-bd"/>
</dbReference>
<keyword evidence="2" id="KW-0226">DNA condensation</keyword>
<comment type="similarity">
    <text evidence="1 4">Belongs to the bacterial histone-like protein family.</text>
</comment>
<sequence>MNKADLVNELAAKLNIPQYQSRQFLNAFQEVLTETLKRGPIVLQGFGTFEPWNQKERQGRNPRTGVTCMIAPRKSVKFKPGKFLLRDLNSPK</sequence>
<dbReference type="InterPro" id="IPR020816">
    <property type="entry name" value="Histone-like_DNA-bd_CS"/>
</dbReference>
<dbReference type="PANTHER" id="PTHR33175:SF3">
    <property type="entry name" value="DNA-BINDING PROTEIN HU-BETA"/>
    <property type="match status" value="1"/>
</dbReference>
<evidence type="ECO:0000256" key="3">
    <source>
        <dbReference type="ARBA" id="ARBA00023125"/>
    </source>
</evidence>
<dbReference type="GO" id="GO:0005829">
    <property type="term" value="C:cytosol"/>
    <property type="evidence" value="ECO:0007669"/>
    <property type="project" value="TreeGrafter"/>
</dbReference>
<proteinExistence type="inferred from homology"/>
<dbReference type="Gene3D" id="4.10.520.10">
    <property type="entry name" value="IHF-like DNA-binding proteins"/>
    <property type="match status" value="1"/>
</dbReference>
<dbReference type="SMART" id="SM00411">
    <property type="entry name" value="BHL"/>
    <property type="match status" value="1"/>
</dbReference>
<evidence type="ECO:0000256" key="4">
    <source>
        <dbReference type="RuleBase" id="RU003939"/>
    </source>
</evidence>
<dbReference type="CDD" id="cd13832">
    <property type="entry name" value="IHF"/>
    <property type="match status" value="1"/>
</dbReference>
<dbReference type="InterPro" id="IPR010992">
    <property type="entry name" value="IHF-like_DNA-bd_dom_sf"/>
</dbReference>
<name>A0A0J6C7J7_9BACT</name>
<dbReference type="Proteomes" id="UP000036166">
    <property type="component" value="Unassembled WGS sequence"/>
</dbReference>
<keyword evidence="3" id="KW-0238">DNA-binding</keyword>
<dbReference type="PROSITE" id="PS00045">
    <property type="entry name" value="HISTONE_LIKE"/>
    <property type="match status" value="1"/>
</dbReference>
<dbReference type="EMBL" id="LFJV01000066">
    <property type="protein sequence ID" value="KMM32261.1"/>
    <property type="molecule type" value="Genomic_DNA"/>
</dbReference>
<evidence type="ECO:0000313" key="6">
    <source>
        <dbReference type="Proteomes" id="UP000036166"/>
    </source>
</evidence>
<dbReference type="GO" id="GO:0030261">
    <property type="term" value="P:chromosome condensation"/>
    <property type="evidence" value="ECO:0007669"/>
    <property type="project" value="UniProtKB-KW"/>
</dbReference>
<dbReference type="RefSeq" id="WP_048316634.1">
    <property type="nucleotide sequence ID" value="NZ_CAOXUN010000056.1"/>
</dbReference>
<dbReference type="PRINTS" id="PR01727">
    <property type="entry name" value="DNABINDINGHU"/>
</dbReference>
<dbReference type="AlphaFoldDB" id="A0A0J6C7J7"/>
<accession>A0A0J6C7J7</accession>
<comment type="caution">
    <text evidence="5">The sequence shown here is derived from an EMBL/GenBank/DDBJ whole genome shotgun (WGS) entry which is preliminary data.</text>
</comment>
<dbReference type="SUPFAM" id="SSF47729">
    <property type="entry name" value="IHF-like DNA-binding proteins"/>
    <property type="match status" value="1"/>
</dbReference>
<protein>
    <submittedName>
        <fullName evidence="5">Integration host factor</fullName>
    </submittedName>
</protein>
<dbReference type="PANTHER" id="PTHR33175">
    <property type="entry name" value="DNA-BINDING PROTEIN HU"/>
    <property type="match status" value="1"/>
</dbReference>